<dbReference type="AlphaFoldDB" id="A0A0S4JG30"/>
<proteinExistence type="inferred from homology"/>
<dbReference type="Pfam" id="PF21711">
    <property type="entry name" value="DCTN5"/>
    <property type="match status" value="1"/>
</dbReference>
<keyword evidence="3" id="KW-0206">Cytoskeleton</keyword>
<keyword evidence="7" id="KW-1185">Reference proteome</keyword>
<dbReference type="OrthoDB" id="417208at2759"/>
<evidence type="ECO:0000313" key="7">
    <source>
        <dbReference type="Proteomes" id="UP000051952"/>
    </source>
</evidence>
<protein>
    <recommendedName>
        <fullName evidence="5">Dynactin subunit 5</fullName>
    </recommendedName>
</protein>
<dbReference type="PANTHER" id="PTHR46126:SF1">
    <property type="entry name" value="DYNACTIN SUBUNIT 5"/>
    <property type="match status" value="1"/>
</dbReference>
<sequence>MPLPILTSAPPMVVDVVCAAPKFARSEEYSVMNNATVHRRVGLRGDVETLGSCLLERGAILRGDIAKITLYNCVVIEDDVIVKPPLRVEPNRNIEAVKVTIGTHSSIGKRTVCEAQSIGAFVVIEKDCCIGALSVIGHGAWIRRGSVVPAGVVVEPFFVYEGNPIQPVGRLQPESHALYVKELQNQRMQSLIIG</sequence>
<dbReference type="PANTHER" id="PTHR46126">
    <property type="entry name" value="DYNACTIN SUBUNIT 5"/>
    <property type="match status" value="1"/>
</dbReference>
<dbReference type="OMA" id="IPPFTEW"/>
<evidence type="ECO:0000256" key="5">
    <source>
        <dbReference type="ARBA" id="ARBA00034865"/>
    </source>
</evidence>
<dbReference type="InterPro" id="IPR011004">
    <property type="entry name" value="Trimer_LpxA-like_sf"/>
</dbReference>
<dbReference type="SUPFAM" id="SSF51161">
    <property type="entry name" value="Trimeric LpxA-like enzymes"/>
    <property type="match status" value="1"/>
</dbReference>
<comment type="subcellular location">
    <subcellularLocation>
        <location evidence="1">Cytoplasm</location>
        <location evidence="1">Cytoskeleton</location>
    </subcellularLocation>
</comment>
<gene>
    <name evidence="6" type="ORF">BSAL_27120</name>
</gene>
<evidence type="ECO:0000313" key="6">
    <source>
        <dbReference type="EMBL" id="CUG90508.1"/>
    </source>
</evidence>
<dbReference type="Proteomes" id="UP000051952">
    <property type="component" value="Unassembled WGS sequence"/>
</dbReference>
<evidence type="ECO:0000256" key="4">
    <source>
        <dbReference type="ARBA" id="ARBA00034706"/>
    </source>
</evidence>
<dbReference type="GO" id="GO:0005869">
    <property type="term" value="C:dynactin complex"/>
    <property type="evidence" value="ECO:0007669"/>
    <property type="project" value="TreeGrafter"/>
</dbReference>
<reference evidence="7" key="1">
    <citation type="submission" date="2015-09" db="EMBL/GenBank/DDBJ databases">
        <authorList>
            <consortium name="Pathogen Informatics"/>
        </authorList>
    </citation>
    <scope>NUCLEOTIDE SEQUENCE [LARGE SCALE GENOMIC DNA]</scope>
    <source>
        <strain evidence="7">Lake Konstanz</strain>
    </source>
</reference>
<dbReference type="EMBL" id="CYKH01001839">
    <property type="protein sequence ID" value="CUG90508.1"/>
    <property type="molecule type" value="Genomic_DNA"/>
</dbReference>
<evidence type="ECO:0000256" key="1">
    <source>
        <dbReference type="ARBA" id="ARBA00004245"/>
    </source>
</evidence>
<dbReference type="VEuPathDB" id="TriTrypDB:BSAL_27120"/>
<dbReference type="Gene3D" id="2.160.10.10">
    <property type="entry name" value="Hexapeptide repeat proteins"/>
    <property type="match status" value="1"/>
</dbReference>
<name>A0A0S4JG30_BODSA</name>
<organism evidence="6 7">
    <name type="scientific">Bodo saltans</name>
    <name type="common">Flagellated protozoan</name>
    <dbReference type="NCBI Taxonomy" id="75058"/>
    <lineage>
        <taxon>Eukaryota</taxon>
        <taxon>Discoba</taxon>
        <taxon>Euglenozoa</taxon>
        <taxon>Kinetoplastea</taxon>
        <taxon>Metakinetoplastina</taxon>
        <taxon>Eubodonida</taxon>
        <taxon>Bodonidae</taxon>
        <taxon>Bodo</taxon>
    </lineage>
</organism>
<evidence type="ECO:0000256" key="3">
    <source>
        <dbReference type="ARBA" id="ARBA00023212"/>
    </source>
</evidence>
<keyword evidence="2" id="KW-0963">Cytoplasm</keyword>
<accession>A0A0S4JG30</accession>
<evidence type="ECO:0000256" key="2">
    <source>
        <dbReference type="ARBA" id="ARBA00022490"/>
    </source>
</evidence>
<dbReference type="InterPro" id="IPR047125">
    <property type="entry name" value="DCTN5"/>
</dbReference>
<comment type="similarity">
    <text evidence="4">Belongs to the dynactin subunits 5/6 family. Dynactin subunit 5 subfamily.</text>
</comment>